<keyword evidence="3" id="KW-1185">Reference proteome</keyword>
<evidence type="ECO:0008006" key="4">
    <source>
        <dbReference type="Google" id="ProtNLM"/>
    </source>
</evidence>
<organism evidence="2 3">
    <name type="scientific">Piromyces finnis</name>
    <dbReference type="NCBI Taxonomy" id="1754191"/>
    <lineage>
        <taxon>Eukaryota</taxon>
        <taxon>Fungi</taxon>
        <taxon>Fungi incertae sedis</taxon>
        <taxon>Chytridiomycota</taxon>
        <taxon>Chytridiomycota incertae sedis</taxon>
        <taxon>Neocallimastigomycetes</taxon>
        <taxon>Neocallimastigales</taxon>
        <taxon>Neocallimastigaceae</taxon>
        <taxon>Piromyces</taxon>
    </lineage>
</organism>
<dbReference type="AlphaFoldDB" id="A0A1Y1UZ61"/>
<name>A0A1Y1UZ61_9FUNG</name>
<evidence type="ECO:0000313" key="3">
    <source>
        <dbReference type="Proteomes" id="UP000193719"/>
    </source>
</evidence>
<sequence>MKSVLITFIVILFNYTSRVVNGIELKNFETLEKNKCITEYIKFKNCIKNINLFNTEYFESLEYMTKNNIEEVCKILDNDECKVFVDESFNIDSECYKSDDANERKEKYALYQNTL</sequence>
<feature type="chain" id="PRO_5013276880" description="DUF19 domain-containing protein" evidence="1">
    <location>
        <begin position="23"/>
        <end position="115"/>
    </location>
</feature>
<evidence type="ECO:0000313" key="2">
    <source>
        <dbReference type="EMBL" id="ORX42985.1"/>
    </source>
</evidence>
<reference evidence="2 3" key="1">
    <citation type="submission" date="2016-08" db="EMBL/GenBank/DDBJ databases">
        <title>Genomes of anaerobic fungi encode conserved fungal cellulosomes for biomass hydrolysis.</title>
        <authorList>
            <consortium name="DOE Joint Genome Institute"/>
            <person name="Haitjema C.H."/>
            <person name="Gilmore S.P."/>
            <person name="Henske J.K."/>
            <person name="Solomon K.V."/>
            <person name="De Groot R."/>
            <person name="Kuo A."/>
            <person name="Mondo S.J."/>
            <person name="Salamov A.A."/>
            <person name="Labutti K."/>
            <person name="Zhao Z."/>
            <person name="Chiniquy J."/>
            <person name="Barry K."/>
            <person name="Brewer H.M."/>
            <person name="Purvine S.O."/>
            <person name="Wright A.T."/>
            <person name="Boxma B."/>
            <person name="Van Alen T."/>
            <person name="Hackstein J.H."/>
            <person name="Baker S.E."/>
            <person name="Grigoriev I.V."/>
            <person name="O'Malley M.A."/>
        </authorList>
    </citation>
    <scope>NUCLEOTIDE SEQUENCE [LARGE SCALE GENOMIC DNA]</scope>
    <source>
        <strain evidence="3">finn</strain>
    </source>
</reference>
<reference evidence="2 3" key="2">
    <citation type="submission" date="2016-08" db="EMBL/GenBank/DDBJ databases">
        <title>Pervasive Adenine N6-methylation of Active Genes in Fungi.</title>
        <authorList>
            <consortium name="DOE Joint Genome Institute"/>
            <person name="Mondo S.J."/>
            <person name="Dannebaum R.O."/>
            <person name="Kuo R.C."/>
            <person name="Labutti K."/>
            <person name="Haridas S."/>
            <person name="Kuo A."/>
            <person name="Salamov A."/>
            <person name="Ahrendt S.R."/>
            <person name="Lipzen A."/>
            <person name="Sullivan W."/>
            <person name="Andreopoulos W.B."/>
            <person name="Clum A."/>
            <person name="Lindquist E."/>
            <person name="Daum C."/>
            <person name="Ramamoorthy G.K."/>
            <person name="Gryganskyi A."/>
            <person name="Culley D."/>
            <person name="Magnuson J.K."/>
            <person name="James T.Y."/>
            <person name="O'Malley M.A."/>
            <person name="Stajich J.E."/>
            <person name="Spatafora J.W."/>
            <person name="Visel A."/>
            <person name="Grigoriev I.V."/>
        </authorList>
    </citation>
    <scope>NUCLEOTIDE SEQUENCE [LARGE SCALE GENOMIC DNA]</scope>
    <source>
        <strain evidence="3">finn</strain>
    </source>
</reference>
<keyword evidence="1" id="KW-0732">Signal</keyword>
<evidence type="ECO:0000256" key="1">
    <source>
        <dbReference type="SAM" id="SignalP"/>
    </source>
</evidence>
<comment type="caution">
    <text evidence="2">The sequence shown here is derived from an EMBL/GenBank/DDBJ whole genome shotgun (WGS) entry which is preliminary data.</text>
</comment>
<dbReference type="OrthoDB" id="3821113at2759"/>
<gene>
    <name evidence="2" type="ORF">BCR36DRAFT_374175</name>
</gene>
<dbReference type="EMBL" id="MCFH01000057">
    <property type="protein sequence ID" value="ORX42985.1"/>
    <property type="molecule type" value="Genomic_DNA"/>
</dbReference>
<dbReference type="Proteomes" id="UP000193719">
    <property type="component" value="Unassembled WGS sequence"/>
</dbReference>
<protein>
    <recommendedName>
        <fullName evidence="4">DUF19 domain-containing protein</fullName>
    </recommendedName>
</protein>
<proteinExistence type="predicted"/>
<accession>A0A1Y1UZ61</accession>
<feature type="signal peptide" evidence="1">
    <location>
        <begin position="1"/>
        <end position="22"/>
    </location>
</feature>